<gene>
    <name evidence="2" type="ORF">T4D_3975</name>
</gene>
<comment type="caution">
    <text evidence="2">The sequence shown here is derived from an EMBL/GenBank/DDBJ whole genome shotgun (WGS) entry which is preliminary data.</text>
</comment>
<keyword evidence="1" id="KW-0472">Membrane</keyword>
<proteinExistence type="predicted"/>
<dbReference type="Proteomes" id="UP000054995">
    <property type="component" value="Unassembled WGS sequence"/>
</dbReference>
<feature type="transmembrane region" description="Helical" evidence="1">
    <location>
        <begin position="34"/>
        <end position="57"/>
    </location>
</feature>
<keyword evidence="1" id="KW-1133">Transmembrane helix</keyword>
<dbReference type="EMBL" id="JYDT01000023">
    <property type="protein sequence ID" value="KRY90274.1"/>
    <property type="molecule type" value="Genomic_DNA"/>
</dbReference>
<dbReference type="AlphaFoldDB" id="A0A0V1FWD0"/>
<evidence type="ECO:0000256" key="1">
    <source>
        <dbReference type="SAM" id="Phobius"/>
    </source>
</evidence>
<organism evidence="2 3">
    <name type="scientific">Trichinella pseudospiralis</name>
    <name type="common">Parasitic roundworm</name>
    <dbReference type="NCBI Taxonomy" id="6337"/>
    <lineage>
        <taxon>Eukaryota</taxon>
        <taxon>Metazoa</taxon>
        <taxon>Ecdysozoa</taxon>
        <taxon>Nematoda</taxon>
        <taxon>Enoplea</taxon>
        <taxon>Dorylaimia</taxon>
        <taxon>Trichinellida</taxon>
        <taxon>Trichinellidae</taxon>
        <taxon>Trichinella</taxon>
    </lineage>
</organism>
<name>A0A0V1FWD0_TRIPS</name>
<keyword evidence="1" id="KW-0812">Transmembrane</keyword>
<keyword evidence="3" id="KW-1185">Reference proteome</keyword>
<evidence type="ECO:0000313" key="3">
    <source>
        <dbReference type="Proteomes" id="UP000054995"/>
    </source>
</evidence>
<evidence type="ECO:0000313" key="2">
    <source>
        <dbReference type="EMBL" id="KRY90274.1"/>
    </source>
</evidence>
<accession>A0A0V1FWD0</accession>
<sequence>MDRQGLRSNENPASVCQDAADAGMLQEAFPELNSFGGVLFVGGTVMLTASCLGLVVCRLCRMRRKQLQTPTSRTLPLPIAGQHARHTIRVRMNDANKSETSIVHKHRRRSSQHPHAPSACVLRADSEFHVVQKFNRLPLVESATTNLDRNCPTNITKPVH</sequence>
<protein>
    <submittedName>
        <fullName evidence="2">Uncharacterized protein</fullName>
    </submittedName>
</protein>
<reference evidence="2 3" key="1">
    <citation type="submission" date="2015-01" db="EMBL/GenBank/DDBJ databases">
        <title>Evolution of Trichinella species and genotypes.</title>
        <authorList>
            <person name="Korhonen P.K."/>
            <person name="Edoardo P."/>
            <person name="Giuseppe L.R."/>
            <person name="Gasser R.B."/>
        </authorList>
    </citation>
    <scope>NUCLEOTIDE SEQUENCE [LARGE SCALE GENOMIC DNA]</scope>
    <source>
        <strain evidence="2">ISS470</strain>
    </source>
</reference>